<feature type="region of interest" description="Disordered" evidence="1">
    <location>
        <begin position="1"/>
        <end position="43"/>
    </location>
</feature>
<name>A0ABZ0B2U9_9BURK</name>
<evidence type="ECO:0000256" key="1">
    <source>
        <dbReference type="SAM" id="MobiDB-lite"/>
    </source>
</evidence>
<organism evidence="2 3">
    <name type="scientific">Rhodoferax mekongensis</name>
    <dbReference type="NCBI Taxonomy" id="3068341"/>
    <lineage>
        <taxon>Bacteria</taxon>
        <taxon>Pseudomonadati</taxon>
        <taxon>Pseudomonadota</taxon>
        <taxon>Betaproteobacteria</taxon>
        <taxon>Burkholderiales</taxon>
        <taxon>Comamonadaceae</taxon>
        <taxon>Rhodoferax</taxon>
    </lineage>
</organism>
<proteinExistence type="predicted"/>
<evidence type="ECO:0008006" key="4">
    <source>
        <dbReference type="Google" id="ProtNLM"/>
    </source>
</evidence>
<evidence type="ECO:0000313" key="2">
    <source>
        <dbReference type="EMBL" id="WNO06040.1"/>
    </source>
</evidence>
<dbReference type="EMBL" id="CP132507">
    <property type="protein sequence ID" value="WNO06040.1"/>
    <property type="molecule type" value="Genomic_DNA"/>
</dbReference>
<feature type="compositionally biased region" description="Basic and acidic residues" evidence="1">
    <location>
        <begin position="29"/>
        <end position="39"/>
    </location>
</feature>
<feature type="compositionally biased region" description="Basic residues" evidence="1">
    <location>
        <begin position="7"/>
        <end position="23"/>
    </location>
</feature>
<dbReference type="RefSeq" id="WP_313868762.1">
    <property type="nucleotide sequence ID" value="NZ_CP132507.1"/>
</dbReference>
<gene>
    <name evidence="2" type="ORF">RAN89_06315</name>
</gene>
<reference evidence="2 3" key="1">
    <citation type="submission" date="2023-08" db="EMBL/GenBank/DDBJ databases">
        <title>Rhodoferax potami sp. nov. and Rhodoferax mekongensis sp. nov., isolated from the Mekong River in Thailand.</title>
        <authorList>
            <person name="Kitikhun S."/>
            <person name="Charoenyingcharoen P."/>
            <person name="Siriarchawattana P."/>
            <person name="Likhitrattanapisal S."/>
            <person name="Nilsakha T."/>
            <person name="Chanpet A."/>
            <person name="Rattanawaree P."/>
            <person name="Ingsriswang S."/>
        </authorList>
    </citation>
    <scope>NUCLEOTIDE SEQUENCE [LARGE SCALE GENOMIC DNA]</scope>
    <source>
        <strain evidence="2 3">TBRC 17307</strain>
    </source>
</reference>
<sequence length="199" mass="22108">MATAKKPPAKKAPAKKAAGKKLARITVNAEKKPEPEKRSVGRPTSYKPEYADLAYKFCLLGANNKKLAELFEVADSTVGKWIAEIEEFSDALKRGREIADANVANSLYHRAIGYEHPEDDIRTVSVGGGRSDIVITPTVKRYAPDTAAATLWLKNRQPTIWRDKVDLEHSGKVGLERLPDEELEARLIETMNRLGTLKK</sequence>
<keyword evidence="3" id="KW-1185">Reference proteome</keyword>
<protein>
    <recommendedName>
        <fullName evidence="4">Terminase</fullName>
    </recommendedName>
</protein>
<evidence type="ECO:0000313" key="3">
    <source>
        <dbReference type="Proteomes" id="UP001302257"/>
    </source>
</evidence>
<dbReference type="Proteomes" id="UP001302257">
    <property type="component" value="Chromosome"/>
</dbReference>
<accession>A0ABZ0B2U9</accession>